<evidence type="ECO:0000256" key="2">
    <source>
        <dbReference type="ARBA" id="ARBA00022980"/>
    </source>
</evidence>
<evidence type="ECO:0000256" key="1">
    <source>
        <dbReference type="ARBA" id="ARBA00010254"/>
    </source>
</evidence>
<dbReference type="PRINTS" id="PR00973">
    <property type="entry name" value="RIBOSOMALS17"/>
</dbReference>
<feature type="transmembrane region" description="Helical" evidence="5">
    <location>
        <begin position="148"/>
        <end position="167"/>
    </location>
</feature>
<dbReference type="InterPro" id="IPR028333">
    <property type="entry name" value="Ribosomal_uS17_arc/euk"/>
</dbReference>
<evidence type="ECO:0000313" key="8">
    <source>
        <dbReference type="Proteomes" id="UP000298390"/>
    </source>
</evidence>
<evidence type="ECO:0000313" key="7">
    <source>
        <dbReference type="EMBL" id="TFY62908.1"/>
    </source>
</evidence>
<dbReference type="EMBL" id="SEKV01000148">
    <property type="protein sequence ID" value="TFY62908.1"/>
    <property type="molecule type" value="Genomic_DNA"/>
</dbReference>
<evidence type="ECO:0000256" key="4">
    <source>
        <dbReference type="RuleBase" id="RU003872"/>
    </source>
</evidence>
<dbReference type="GO" id="GO:0003735">
    <property type="term" value="F:structural constituent of ribosome"/>
    <property type="evidence" value="ECO:0007669"/>
    <property type="project" value="InterPro"/>
</dbReference>
<dbReference type="GO" id="GO:0022627">
    <property type="term" value="C:cytosolic small ribosomal subunit"/>
    <property type="evidence" value="ECO:0007669"/>
    <property type="project" value="UniProtKB-ARBA"/>
</dbReference>
<sequence length="475" mass="53233">MAKPLTFIVIVLQIGGLVLLSALLVTPAQRHPIVNGIVVLSIAHCVIGILPALLYLSNSGFRIASKEHFQYDEGWARLCATDSVLLNYVTTAKSAFAISFTMVSPHGPCHIAASLRGVKPCVYLACKFTGNRDRLEAQATPHFYKRTVIALCVGPYLWALPLIFLTIHKLQQPLSMQPHFIGSICVVVYNTGQILALLLTLIPLTLAVVASIVLAFILFKYYKLPHLRQSFMLLHPIRIVRFASLVATIVVSAVLYAIVLATWVRYDSVHDLKSETAFRAWLKTSAVWEFPTWQLDHSGAPGTAVHSTQNLPPRRQEQRAMADHQIEKAYQKQYLFQNAKARGTKKVSTKEKRWYKDVGLGFKTPAEAINGTYIDKKCPFTGDVSIRGRILTGRVISTKMTRTLIIRRDYLHYIPKYNRYEKRHKNLAAHVSPAFRVEPGDIVTVGQCRPLSKTVRFNVVRVAKNKAAAKSFGKF</sequence>
<dbReference type="CDD" id="cd00364">
    <property type="entry name" value="Ribosomal_uS17"/>
    <property type="match status" value="1"/>
</dbReference>
<feature type="transmembrane region" description="Helical" evidence="5">
    <location>
        <begin position="194"/>
        <end position="219"/>
    </location>
</feature>
<feature type="domain" description="Small ribosomal subunit protein uS17 N-terminal" evidence="6">
    <location>
        <begin position="325"/>
        <end position="391"/>
    </location>
</feature>
<keyword evidence="2 4" id="KW-0689">Ribosomal protein</keyword>
<dbReference type="STRING" id="34475.A0A4Y9YM73"/>
<keyword evidence="5" id="KW-0812">Transmembrane</keyword>
<dbReference type="Pfam" id="PF16205">
    <property type="entry name" value="Ribosomal_S17_N"/>
    <property type="match status" value="1"/>
</dbReference>
<name>A0A4Y9YM73_9APHY</name>
<dbReference type="FunFam" id="2.40.50.1000:FF:000001">
    <property type="entry name" value="40S ribosomal protein S11"/>
    <property type="match status" value="1"/>
</dbReference>
<dbReference type="PANTHER" id="PTHR10744:SF9">
    <property type="entry name" value="40S RIBOSOMAL PROTEIN S11-RELATED"/>
    <property type="match status" value="1"/>
</dbReference>
<dbReference type="InterPro" id="IPR012340">
    <property type="entry name" value="NA-bd_OB-fold"/>
</dbReference>
<dbReference type="SUPFAM" id="SSF50249">
    <property type="entry name" value="Nucleic acid-binding proteins"/>
    <property type="match status" value="1"/>
</dbReference>
<proteinExistence type="inferred from homology"/>
<reference evidence="7 8" key="1">
    <citation type="submission" date="2019-01" db="EMBL/GenBank/DDBJ databases">
        <title>Genome sequencing of the rare red list fungi Fomitopsis rosea.</title>
        <authorList>
            <person name="Buettner E."/>
            <person name="Kellner H."/>
        </authorList>
    </citation>
    <scope>NUCLEOTIDE SEQUENCE [LARGE SCALE GENOMIC DNA]</scope>
    <source>
        <strain evidence="7 8">DSM 105464</strain>
    </source>
</reference>
<dbReference type="NCBIfam" id="TIGR03630">
    <property type="entry name" value="uS17_arch"/>
    <property type="match status" value="1"/>
</dbReference>
<keyword evidence="5" id="KW-0472">Membrane</keyword>
<dbReference type="Gene3D" id="2.40.50.1000">
    <property type="match status" value="1"/>
</dbReference>
<comment type="caution">
    <text evidence="7">The sequence shown here is derived from an EMBL/GenBank/DDBJ whole genome shotgun (WGS) entry which is preliminary data.</text>
</comment>
<feature type="transmembrane region" description="Helical" evidence="5">
    <location>
        <begin position="239"/>
        <end position="264"/>
    </location>
</feature>
<evidence type="ECO:0000256" key="3">
    <source>
        <dbReference type="ARBA" id="ARBA00023274"/>
    </source>
</evidence>
<dbReference type="PANTHER" id="PTHR10744">
    <property type="entry name" value="40S RIBOSOMAL PROTEIN S11 FAMILY MEMBER"/>
    <property type="match status" value="1"/>
</dbReference>
<accession>A0A4Y9YM73</accession>
<dbReference type="AlphaFoldDB" id="A0A4Y9YM73"/>
<organism evidence="7 8">
    <name type="scientific">Rhodofomes roseus</name>
    <dbReference type="NCBI Taxonomy" id="34475"/>
    <lineage>
        <taxon>Eukaryota</taxon>
        <taxon>Fungi</taxon>
        <taxon>Dikarya</taxon>
        <taxon>Basidiomycota</taxon>
        <taxon>Agaricomycotina</taxon>
        <taxon>Agaricomycetes</taxon>
        <taxon>Polyporales</taxon>
        <taxon>Rhodofomes</taxon>
    </lineage>
</organism>
<keyword evidence="5" id="KW-1133">Transmembrane helix</keyword>
<evidence type="ECO:0000259" key="6">
    <source>
        <dbReference type="Pfam" id="PF16205"/>
    </source>
</evidence>
<dbReference type="GO" id="GO:0006412">
    <property type="term" value="P:translation"/>
    <property type="evidence" value="ECO:0007669"/>
    <property type="project" value="InterPro"/>
</dbReference>
<feature type="transmembrane region" description="Helical" evidence="5">
    <location>
        <begin position="33"/>
        <end position="56"/>
    </location>
</feature>
<evidence type="ECO:0000256" key="5">
    <source>
        <dbReference type="SAM" id="Phobius"/>
    </source>
</evidence>
<comment type="similarity">
    <text evidence="1 4">Belongs to the universal ribosomal protein uS17 family.</text>
</comment>
<dbReference type="InterPro" id="IPR019979">
    <property type="entry name" value="Ribosomal_uS17_CS"/>
</dbReference>
<dbReference type="Proteomes" id="UP000298390">
    <property type="component" value="Unassembled WGS sequence"/>
</dbReference>
<keyword evidence="3 4" id="KW-0687">Ribonucleoprotein</keyword>
<dbReference type="PROSITE" id="PS00056">
    <property type="entry name" value="RIBOSOMAL_S17"/>
    <property type="match status" value="1"/>
</dbReference>
<protein>
    <recommendedName>
        <fullName evidence="6">Small ribosomal subunit protein uS17 N-terminal domain-containing protein</fullName>
    </recommendedName>
</protein>
<gene>
    <name evidence="7" type="ORF">EVJ58_g3557</name>
</gene>
<dbReference type="InterPro" id="IPR032440">
    <property type="entry name" value="Ribosomal_uS17_N"/>
</dbReference>
<dbReference type="InterPro" id="IPR000266">
    <property type="entry name" value="Ribosomal_uS17"/>
</dbReference>
<feature type="transmembrane region" description="Helical" evidence="5">
    <location>
        <begin position="7"/>
        <end position="27"/>
    </location>
</feature>
<dbReference type="Pfam" id="PF00366">
    <property type="entry name" value="Ribosomal_S17"/>
    <property type="match status" value="1"/>
</dbReference>